<dbReference type="Pfam" id="PF10442">
    <property type="entry name" value="FIST_C"/>
    <property type="match status" value="1"/>
</dbReference>
<dbReference type="PANTHER" id="PTHR40252:SF2">
    <property type="entry name" value="BLR0328 PROTEIN"/>
    <property type="match status" value="1"/>
</dbReference>
<dbReference type="EMBL" id="JACEMT010000043">
    <property type="protein sequence ID" value="MBA4502233.1"/>
    <property type="molecule type" value="Genomic_DNA"/>
</dbReference>
<accession>A0A7W1WXU7</accession>
<proteinExistence type="predicted"/>
<dbReference type="NCBIfam" id="NF041558">
    <property type="entry name" value="NosP"/>
    <property type="match status" value="1"/>
</dbReference>
<dbReference type="Pfam" id="PF08495">
    <property type="entry name" value="FIST"/>
    <property type="match status" value="1"/>
</dbReference>
<keyword evidence="4" id="KW-1185">Reference proteome</keyword>
<dbReference type="Proteomes" id="UP000538931">
    <property type="component" value="Unassembled WGS sequence"/>
</dbReference>
<feature type="domain" description="FIST C-domain" evidence="2">
    <location>
        <begin position="237"/>
        <end position="367"/>
    </location>
</feature>
<protein>
    <submittedName>
        <fullName evidence="3">FIST C-terminal domain-containing protein</fullName>
    </submittedName>
</protein>
<reference evidence="3 4" key="1">
    <citation type="submission" date="2020-07" db="EMBL/GenBank/DDBJ databases">
        <title>Bacterium isolated from marien macroalgae.</title>
        <authorList>
            <person name="Zhu K."/>
            <person name="Lu D."/>
            <person name="Du Z."/>
        </authorList>
    </citation>
    <scope>NUCLEOTIDE SEQUENCE [LARGE SCALE GENOMIC DNA]</scope>
    <source>
        <strain evidence="3 4">3-1745</strain>
    </source>
</reference>
<feature type="domain" description="FIST" evidence="1">
    <location>
        <begin position="35"/>
        <end position="236"/>
    </location>
</feature>
<organism evidence="3 4">
    <name type="scientific">Marinobacterium marinum</name>
    <dbReference type="NCBI Taxonomy" id="2756129"/>
    <lineage>
        <taxon>Bacteria</taxon>
        <taxon>Pseudomonadati</taxon>
        <taxon>Pseudomonadota</taxon>
        <taxon>Gammaproteobacteria</taxon>
        <taxon>Oceanospirillales</taxon>
        <taxon>Oceanospirillaceae</taxon>
        <taxon>Marinobacterium</taxon>
    </lineage>
</organism>
<evidence type="ECO:0000313" key="3">
    <source>
        <dbReference type="EMBL" id="MBA4502233.1"/>
    </source>
</evidence>
<dbReference type="SMART" id="SM00897">
    <property type="entry name" value="FIST"/>
    <property type="match status" value="1"/>
</dbReference>
<sequence>MNAPLFKDPIRSAMSSSRDPACAATELAAQLCNPDLGFVLFFCSAEYDLEALSSSLTAVFPDIRLAGCTTAGELTPRGYDQGTVTAIGFDRNLFSIEVGLVEALDSFSLTEAQLLVDRLLVGCREQRVAPIKGHTFALTLLDGLSSQEELVLLTLDSVLGSIPHFGGSAGDDIHLTGTHVYYQGQFRTRAAVVIMINTPLDFEVFTTHHMRSLEQKLVVTRADPSTRTVYELNAEPAALEYARQLGVAPDKLDYRVFALNPMAVRIGQDYYVRSIQKVNADLSLTFYCAVENGIVLTAMQPDAMLPNLARRFESIEQTLGEPLITIGCDCFLRRLEAEYTGRTRETSDFLVEHNVVGFNTYGEQFDGMHLNQTFTGVVIGRAAHGV</sequence>
<dbReference type="InterPro" id="IPR019494">
    <property type="entry name" value="FIST_C"/>
</dbReference>
<dbReference type="InterPro" id="IPR013702">
    <property type="entry name" value="FIST_domain_N"/>
</dbReference>
<dbReference type="RefSeq" id="WP_181738853.1">
    <property type="nucleotide sequence ID" value="NZ_JACEMT010000043.1"/>
</dbReference>
<dbReference type="PANTHER" id="PTHR40252">
    <property type="entry name" value="BLR0328 PROTEIN"/>
    <property type="match status" value="1"/>
</dbReference>
<dbReference type="AlphaFoldDB" id="A0A7W1WXU7"/>
<evidence type="ECO:0000259" key="1">
    <source>
        <dbReference type="SMART" id="SM00897"/>
    </source>
</evidence>
<gene>
    <name evidence="3" type="ORF">H1S06_07630</name>
</gene>
<comment type="caution">
    <text evidence="3">The sequence shown here is derived from an EMBL/GenBank/DDBJ whole genome shotgun (WGS) entry which is preliminary data.</text>
</comment>
<name>A0A7W1WXU7_9GAMM</name>
<evidence type="ECO:0000313" key="4">
    <source>
        <dbReference type="Proteomes" id="UP000538931"/>
    </source>
</evidence>
<evidence type="ECO:0000259" key="2">
    <source>
        <dbReference type="SMART" id="SM01204"/>
    </source>
</evidence>
<dbReference type="SMART" id="SM01204">
    <property type="entry name" value="FIST_C"/>
    <property type="match status" value="1"/>
</dbReference>